<dbReference type="NCBIfam" id="TIGR01167">
    <property type="entry name" value="LPXTG_anchor"/>
    <property type="match status" value="1"/>
</dbReference>
<evidence type="ECO:0000259" key="9">
    <source>
        <dbReference type="PROSITE" id="PS50847"/>
    </source>
</evidence>
<evidence type="ECO:0000313" key="13">
    <source>
        <dbReference type="Proteomes" id="UP000014107"/>
    </source>
</evidence>
<comment type="caution">
    <text evidence="11">The sequence shown here is derived from an EMBL/GenBank/DDBJ whole genome shotgun (WGS) entry which is preliminary data.</text>
</comment>
<feature type="compositionally biased region" description="Polar residues" evidence="6">
    <location>
        <begin position="599"/>
        <end position="609"/>
    </location>
</feature>
<dbReference type="Gene3D" id="2.60.40.1280">
    <property type="match status" value="1"/>
</dbReference>
<dbReference type="Pfam" id="PF05737">
    <property type="entry name" value="Collagen_bind"/>
    <property type="match status" value="1"/>
</dbReference>
<dbReference type="InterPro" id="IPR022464">
    <property type="entry name" value="Strep_pil_isopept_link"/>
</dbReference>
<feature type="transmembrane region" description="Helical" evidence="7">
    <location>
        <begin position="1933"/>
        <end position="1951"/>
    </location>
</feature>
<proteinExistence type="predicted"/>
<reference evidence="10 12" key="1">
    <citation type="submission" date="2013-03" db="EMBL/GenBank/DDBJ databases">
        <title>The Genome Sequence of Enterococcus avium ATCC_14025 (Illumina only assembly).</title>
        <authorList>
            <consortium name="The Broad Institute Genomics Platform"/>
            <consortium name="The Broad Institute Genome Sequencing Center for Infectious Disease"/>
            <person name="Earl A."/>
            <person name="Russ C."/>
            <person name="Gilmore M."/>
            <person name="Surin D."/>
            <person name="Walker B."/>
            <person name="Young S."/>
            <person name="Zeng Q."/>
            <person name="Gargeya S."/>
            <person name="Fitzgerald M."/>
            <person name="Haas B."/>
            <person name="Abouelleil A."/>
            <person name="Allen A.W."/>
            <person name="Alvarado L."/>
            <person name="Arachchi H.M."/>
            <person name="Berlin A.M."/>
            <person name="Chapman S.B."/>
            <person name="Gainer-Dewar J."/>
            <person name="Goldberg J."/>
            <person name="Griggs A."/>
            <person name="Gujja S."/>
            <person name="Hansen M."/>
            <person name="Howarth C."/>
            <person name="Imamovic A."/>
            <person name="Ireland A."/>
            <person name="Larimer J."/>
            <person name="McCowan C."/>
            <person name="Murphy C."/>
            <person name="Pearson M."/>
            <person name="Poon T.W."/>
            <person name="Priest M."/>
            <person name="Roberts A."/>
            <person name="Saif S."/>
            <person name="Shea T."/>
            <person name="Sisk P."/>
            <person name="Sykes S."/>
            <person name="Wortman J."/>
            <person name="Nusbaum C."/>
            <person name="Birren B."/>
        </authorList>
    </citation>
    <scope>NUCLEOTIDE SEQUENCE [LARGE SCALE GENOMIC DNA]</scope>
    <source>
        <strain evidence="10 12">ATCC 14025</strain>
    </source>
</reference>
<dbReference type="Pfam" id="PF00746">
    <property type="entry name" value="Gram_pos_anchor"/>
    <property type="match status" value="1"/>
</dbReference>
<dbReference type="Pfam" id="PF17802">
    <property type="entry name" value="SpaA"/>
    <property type="match status" value="2"/>
</dbReference>
<keyword evidence="7" id="KW-0472">Membrane</keyword>
<evidence type="ECO:0000256" key="3">
    <source>
        <dbReference type="ARBA" id="ARBA00022525"/>
    </source>
</evidence>
<dbReference type="Gene3D" id="2.60.40.740">
    <property type="match status" value="3"/>
</dbReference>
<keyword evidence="7" id="KW-1133">Transmembrane helix</keyword>
<evidence type="ECO:0000256" key="4">
    <source>
        <dbReference type="ARBA" id="ARBA00022729"/>
    </source>
</evidence>
<dbReference type="Proteomes" id="UP000014107">
    <property type="component" value="Unassembled WGS sequence"/>
</dbReference>
<evidence type="ECO:0000256" key="5">
    <source>
        <dbReference type="ARBA" id="ARBA00023088"/>
    </source>
</evidence>
<dbReference type="PROSITE" id="PS50847">
    <property type="entry name" value="GRAM_POS_ANCHORING"/>
    <property type="match status" value="1"/>
</dbReference>
<evidence type="ECO:0000313" key="11">
    <source>
        <dbReference type="EMBL" id="EOU26738.1"/>
    </source>
</evidence>
<dbReference type="EMBL" id="AHYV01000013">
    <property type="protein sequence ID" value="EOT47411.1"/>
    <property type="molecule type" value="Genomic_DNA"/>
</dbReference>
<dbReference type="NCBIfam" id="TIGR03786">
    <property type="entry name" value="strep_pil_rpt"/>
    <property type="match status" value="5"/>
</dbReference>
<dbReference type="SUPFAM" id="SSF49478">
    <property type="entry name" value="Cna protein B-type domain"/>
    <property type="match status" value="1"/>
</dbReference>
<dbReference type="RefSeq" id="WP_016179711.1">
    <property type="nucleotide sequence ID" value="NZ_KE136362.1"/>
</dbReference>
<dbReference type="InterPro" id="IPR008456">
    <property type="entry name" value="Collagen-bd_dom"/>
</dbReference>
<dbReference type="EMBL" id="ASWL01000001">
    <property type="protein sequence ID" value="EOU26738.1"/>
    <property type="molecule type" value="Genomic_DNA"/>
</dbReference>
<evidence type="ECO:0000313" key="10">
    <source>
        <dbReference type="EMBL" id="EOT47411.1"/>
    </source>
</evidence>
<keyword evidence="5" id="KW-0572">Peptidoglycan-anchor</keyword>
<organism evidence="11 13">
    <name type="scientific">Enterococcus avium ATCC 14025</name>
    <dbReference type="NCBI Taxonomy" id="1140002"/>
    <lineage>
        <taxon>Bacteria</taxon>
        <taxon>Bacillati</taxon>
        <taxon>Bacillota</taxon>
        <taxon>Bacilli</taxon>
        <taxon>Lactobacillales</taxon>
        <taxon>Enterococcaceae</taxon>
        <taxon>Enterococcus</taxon>
    </lineage>
</organism>
<feature type="domain" description="Gram-positive cocci surface proteins LPxTG" evidence="9">
    <location>
        <begin position="1923"/>
        <end position="1956"/>
    </location>
</feature>
<feature type="region of interest" description="Disordered" evidence="6">
    <location>
        <begin position="1874"/>
        <end position="1924"/>
    </location>
</feature>
<evidence type="ECO:0000256" key="1">
    <source>
        <dbReference type="ARBA" id="ARBA00004191"/>
    </source>
</evidence>
<protein>
    <recommendedName>
        <fullName evidence="9">Gram-positive cocci surface proteins LPxTG domain-containing protein</fullName>
    </recommendedName>
</protein>
<dbReference type="Gene3D" id="2.60.40.3050">
    <property type="match status" value="5"/>
</dbReference>
<feature type="signal peptide" evidence="8">
    <location>
        <begin position="1"/>
        <end position="27"/>
    </location>
</feature>
<name>A0AAV3J509_ENTAV</name>
<keyword evidence="2" id="KW-0134">Cell wall</keyword>
<evidence type="ECO:0000256" key="2">
    <source>
        <dbReference type="ARBA" id="ARBA00022512"/>
    </source>
</evidence>
<feature type="compositionally biased region" description="Polar residues" evidence="6">
    <location>
        <begin position="1895"/>
        <end position="1917"/>
    </location>
</feature>
<dbReference type="InterPro" id="IPR013783">
    <property type="entry name" value="Ig-like_fold"/>
</dbReference>
<accession>A0AAV3J509</accession>
<keyword evidence="7" id="KW-0812">Transmembrane</keyword>
<dbReference type="GO" id="GO:0007155">
    <property type="term" value="P:cell adhesion"/>
    <property type="evidence" value="ECO:0007669"/>
    <property type="project" value="InterPro"/>
</dbReference>
<feature type="region of interest" description="Disordered" evidence="6">
    <location>
        <begin position="595"/>
        <end position="619"/>
    </location>
</feature>
<comment type="subcellular location">
    <subcellularLocation>
        <location evidence="1">Secreted</location>
        <location evidence="1">Cell wall</location>
    </subcellularLocation>
</comment>
<evidence type="ECO:0000256" key="7">
    <source>
        <dbReference type="SAM" id="Phobius"/>
    </source>
</evidence>
<feature type="compositionally biased region" description="Basic and acidic residues" evidence="6">
    <location>
        <begin position="1879"/>
        <end position="1891"/>
    </location>
</feature>
<dbReference type="Proteomes" id="UP000014104">
    <property type="component" value="Unassembled WGS sequence"/>
</dbReference>
<evidence type="ECO:0000313" key="12">
    <source>
        <dbReference type="Proteomes" id="UP000014104"/>
    </source>
</evidence>
<dbReference type="Pfam" id="PF12892">
    <property type="entry name" value="FctA"/>
    <property type="match status" value="5"/>
</dbReference>
<sequence>MNRLKKIWSLSAIVGMLISSFPLSIFAETIESAEVVINQALITDTTDQEITETNRVKHKAAVKLKLDWSLAKATLIEENTIVTVNLPANLNFPDQSGSLADGMGNYQVRNQQLLFQLAKNYEETEDGRAPEFTSAKFYEGILELNAETTSEDLEIEPINFGDNIVSTIYYDKKVDPTADPVIKTEINETNSSAVKQTRTHNNNLNERNVKLFDSISITDRDGNPFTAENPAKYNDNIKIHIDWSLLDSVDIVSGDYYEYKLPESFAVHNPVSEILKNDGQELGTFHLDTSGNLKIVFNENAGNRSNRKGEINLSTSLDVKSIDKEIEIKTEIYDDQNKEITIVVPIFQMDISKAGRIDSNATVTWEIDFNKDGKSLTNVVVTDPMPEGLGYIASKGYIFKDGKWEETANLYTYNSVAQTFTFNDPITTPVKISINAYVDQKKTNLETYTNTAKITGNEFLEKDASATVSFKEVDNYKRFISYDPQTGEASWEVSASFTKADGLITDRTYEGKNAEGALHYLVEDSIEVKNKQDGSSINKDKWELKSTTKHSSGNTVGFEIKFKEAGSYLITYKTKMANPIMSDTRINNYMTVDDDGNKNDNSAGGTVSPETGIGVDKAADGNNKDVDKMILAWSAEINKAGITIDNLVVTDLYEMANGGNVSALTLIKDELVIKTVSGTLLVDGNDYEVEILTRAIPGTSEIMESGFKITFKKTITEKLMMTYKTKFDINKQNELKESGSFPSMAGNRFSNILFAEYKDENGISHKAGDQAEQWISNNWLKNADKGGFFVGEGEDVHEAMKKFLKKNNLNFTNIFEETEAPEDSVYWIAKFNLFKNKIPANYKIIDTLGEGQVLRKLTIYETTLNRDGDLTESYGKKLEVGIDYNYEVVNGDIVITLLKETDKTLSIAVAVDADEDFYRYKNYAELQNDKSEKIVSADAEVLVSEKDYWLTKEGLQNNRLVDWQVIINKDSKKIHNATIMDTVKLNQQTFILDEKNQVVVKVYEAIKNGNNFDKGSEVIFPEGKGASLLTDSVEGTQSLKIEFDEYIIKPYIIEYQTKLDPGIMNSEKITNDVKLSGGTTEIHQVTEEVIVKSTDGSGTSSGVNGALIIHKIDSDDKTSINESTFFNIYRKNSENNYEIFIPNLEVKNNKIVAGDGKLIDQLSNLRYGAYAIQEESAPDGYIKDDKLYEFTIDSKEQTYTFILENKKEVKEPAIIKLKAEKTLEGRALRDQDFSFTLKGDGGVDQTKKNDKDGKVLFDAITYDTAGTYEYTISEKIPAAKETGITYDDTKYKVTVTVEEKAGKLGATAVYENIKAGEVPMFKNTYKPLPGTIQLEAKKDLSGRPLKADEFSFTLKGDGGVDQTKKNAKDGKVLFDAIKYDQAGTYEYTISEVVPDALETGMTYDTKKYEVTVKVVEKDNKLEATATYKDVTVGEVPTFKNTYNALPGTIQLEAKKELSGRTLQADEFSFTLKGDGGVDQTKKNAKDGKVLFDAITYDQAGTYEYTISEKIPAAKETGVTYDDTKYKVTVTVEETTGKLEATAVYETGEVPTFKNAYKALPGSIQLEAKKELDGRSLKADEFSFNLKGDNVDQMKKNNADGKILFDQIDYDKAGTYEYTISEMIPADKETGLTYDEAVYKVTVTVVEEAGKLKAKVDYESLEAGEIPTFKNVYKALPGSIQLEAKKELDGRSLKADEFSFNLKGDNVDQTKKNAADGKVTFDEITYDKAGTYEYTISEAIPTDKETGVTYDDTKYKVTVIVKEKAGMLEAAATYENLEAGELPIFRNLYTPEKEVPTGELLLKKIDSKTGRTLANAEFKLVDDKGQVVAGKEKIVTGEDGSIFIKGLADGEYQIIETKAPDGYLIDETPIKFSVKNNQPSKKEINQENDPLKLPETGNSSNKNTNVQTTYRNATGKRTTVSKRLPSTGSIQSKGLVILGLFFLAMFGLVVFGKRKNI</sequence>
<dbReference type="InterPro" id="IPR008966">
    <property type="entry name" value="Adhesion_dom_sf"/>
</dbReference>
<dbReference type="InterPro" id="IPR019931">
    <property type="entry name" value="LPXTG_anchor"/>
</dbReference>
<keyword evidence="3" id="KW-0964">Secreted</keyword>
<evidence type="ECO:0000256" key="6">
    <source>
        <dbReference type="SAM" id="MobiDB-lite"/>
    </source>
</evidence>
<evidence type="ECO:0000256" key="8">
    <source>
        <dbReference type="SAM" id="SignalP"/>
    </source>
</evidence>
<reference evidence="11 13" key="2">
    <citation type="submission" date="2013-03" db="EMBL/GenBank/DDBJ databases">
        <title>The Genome Sequence of Enterococcus avium ATCC_14025 (PacBio/Illumina hybrid assembly).</title>
        <authorList>
            <consortium name="The Broad Institute Genomics Platform"/>
            <consortium name="The Broad Institute Genome Sequencing Center for Infectious Disease"/>
            <person name="Earl A."/>
            <person name="Russ C."/>
            <person name="Gilmore M."/>
            <person name="Surin D."/>
            <person name="Walker B."/>
            <person name="Young S."/>
            <person name="Zeng Q."/>
            <person name="Gargeya S."/>
            <person name="Fitzgerald M."/>
            <person name="Haas B."/>
            <person name="Abouelleil A."/>
            <person name="Allen A.W."/>
            <person name="Alvarado L."/>
            <person name="Arachchi H.M."/>
            <person name="Berlin A.M."/>
            <person name="Chapman S.B."/>
            <person name="Gainer-Dewar J."/>
            <person name="Goldberg J."/>
            <person name="Griggs A."/>
            <person name="Gujja S."/>
            <person name="Hansen M."/>
            <person name="Howarth C."/>
            <person name="Imamovic A."/>
            <person name="Ireland A."/>
            <person name="Larimer J."/>
            <person name="McCowan C."/>
            <person name="Murphy C."/>
            <person name="Pearson M."/>
            <person name="Poon T.W."/>
            <person name="Priest M."/>
            <person name="Roberts A."/>
            <person name="Saif S."/>
            <person name="Shea T."/>
            <person name="Sisk P."/>
            <person name="Sykes S."/>
            <person name="Wortman J."/>
            <person name="Nusbaum C."/>
            <person name="Birren B."/>
        </authorList>
    </citation>
    <scope>NUCLEOTIDE SEQUENCE [LARGE SCALE GENOMIC DNA]</scope>
    <source>
        <strain evidence="11 13">ATCC 14025</strain>
    </source>
</reference>
<feature type="chain" id="PRO_5043954695" description="Gram-positive cocci surface proteins LPxTG domain-containing protein" evidence="8">
    <location>
        <begin position="28"/>
        <end position="1956"/>
    </location>
</feature>
<gene>
    <name evidence="11" type="ORF">I570_00494</name>
    <name evidence="10" type="ORF">OMU_01780</name>
</gene>
<keyword evidence="12" id="KW-1185">Reference proteome</keyword>
<keyword evidence="4 8" id="KW-0732">Signal</keyword>
<dbReference type="InterPro" id="IPR011252">
    <property type="entry name" value="Fibrogen-bd_dom1"/>
</dbReference>
<dbReference type="InterPro" id="IPR041033">
    <property type="entry name" value="SpaA_PFL_dom_1"/>
</dbReference>
<dbReference type="SUPFAM" id="SSF49401">
    <property type="entry name" value="Bacterial adhesins"/>
    <property type="match status" value="5"/>
</dbReference>
<dbReference type="GO" id="GO:0005518">
    <property type="term" value="F:collagen binding"/>
    <property type="evidence" value="ECO:0007669"/>
    <property type="project" value="InterPro"/>
</dbReference>
<dbReference type="Gene3D" id="2.60.40.10">
    <property type="entry name" value="Immunoglobulins"/>
    <property type="match status" value="2"/>
</dbReference>
<dbReference type="InterPro" id="IPR038174">
    <property type="entry name" value="Strep_pil_link_sf"/>
</dbReference>